<feature type="region of interest" description="Disordered" evidence="4">
    <location>
        <begin position="127"/>
        <end position="198"/>
    </location>
</feature>
<dbReference type="GO" id="GO:0010997">
    <property type="term" value="F:anaphase-promoting complex binding"/>
    <property type="evidence" value="ECO:0007669"/>
    <property type="project" value="TreeGrafter"/>
</dbReference>
<protein>
    <submittedName>
        <fullName evidence="5">Uncharacterized protein</fullName>
    </submittedName>
</protein>
<evidence type="ECO:0000313" key="6">
    <source>
        <dbReference type="Proteomes" id="UP001148018"/>
    </source>
</evidence>
<dbReference type="InterPro" id="IPR024146">
    <property type="entry name" value="Claspin"/>
</dbReference>
<dbReference type="EMBL" id="JANIIK010000039">
    <property type="protein sequence ID" value="KAJ3609143.1"/>
    <property type="molecule type" value="Genomic_DNA"/>
</dbReference>
<feature type="compositionally biased region" description="Acidic residues" evidence="4">
    <location>
        <begin position="47"/>
        <end position="60"/>
    </location>
</feature>
<evidence type="ECO:0000256" key="1">
    <source>
        <dbReference type="ARBA" id="ARBA00004123"/>
    </source>
</evidence>
<comment type="caution">
    <text evidence="5">The sequence shown here is derived from an EMBL/GenBank/DDBJ whole genome shotgun (WGS) entry which is preliminary data.</text>
</comment>
<dbReference type="GO" id="GO:0005634">
    <property type="term" value="C:nucleus"/>
    <property type="evidence" value="ECO:0007669"/>
    <property type="project" value="UniProtKB-SubCell"/>
</dbReference>
<feature type="compositionally biased region" description="Acidic residues" evidence="4">
    <location>
        <begin position="1"/>
        <end position="16"/>
    </location>
</feature>
<gene>
    <name evidence="5" type="ORF">NHX12_023667</name>
</gene>
<sequence>MGADGEEEEEDEDLDQAEVQRRRERLEKEQWLREQSEQKAQKGPSEPDAEDEENLGEEDSQFMKLAKKFTAKTLQRKEASVVPAVDQKSLACLDPFQKASQTTRVNRGSLLSQPRSVLQKLASISEGNPLAPRSTRGFLFQTLSPEKDSASTSASGPKKQVKRGPAETTNPASKRVCRPTGPNRPSGAQRSIFSFLEN</sequence>
<reference evidence="5" key="1">
    <citation type="submission" date="2022-07" db="EMBL/GenBank/DDBJ databases">
        <title>Chromosome-level genome of Muraenolepis orangiensis.</title>
        <authorList>
            <person name="Kim J."/>
        </authorList>
    </citation>
    <scope>NUCLEOTIDE SEQUENCE</scope>
    <source>
        <strain evidence="5">KU_S4_2022</strain>
        <tissue evidence="5">Muscle</tissue>
    </source>
</reference>
<dbReference type="GO" id="GO:0007095">
    <property type="term" value="P:mitotic G2 DNA damage checkpoint signaling"/>
    <property type="evidence" value="ECO:0007669"/>
    <property type="project" value="TreeGrafter"/>
</dbReference>
<dbReference type="GO" id="GO:0033314">
    <property type="term" value="P:mitotic DNA replication checkpoint signaling"/>
    <property type="evidence" value="ECO:0007669"/>
    <property type="project" value="TreeGrafter"/>
</dbReference>
<feature type="compositionally biased region" description="Basic and acidic residues" evidence="4">
    <location>
        <begin position="18"/>
        <end position="40"/>
    </location>
</feature>
<evidence type="ECO:0000256" key="4">
    <source>
        <dbReference type="SAM" id="MobiDB-lite"/>
    </source>
</evidence>
<dbReference type="PANTHER" id="PTHR14396:SF10">
    <property type="entry name" value="CLASPIN"/>
    <property type="match status" value="1"/>
</dbReference>
<keyword evidence="6" id="KW-1185">Reference proteome</keyword>
<keyword evidence="3" id="KW-0539">Nucleus</keyword>
<proteinExistence type="predicted"/>
<feature type="region of interest" description="Disordered" evidence="4">
    <location>
        <begin position="1"/>
        <end position="61"/>
    </location>
</feature>
<comment type="subcellular location">
    <subcellularLocation>
        <location evidence="1">Nucleus</location>
    </subcellularLocation>
</comment>
<feature type="compositionally biased region" description="Polar residues" evidence="4">
    <location>
        <begin position="186"/>
        <end position="198"/>
    </location>
</feature>
<dbReference type="PANTHER" id="PTHR14396">
    <property type="entry name" value="CLASPIN"/>
    <property type="match status" value="1"/>
</dbReference>
<dbReference type="Proteomes" id="UP001148018">
    <property type="component" value="Unassembled WGS sequence"/>
</dbReference>
<evidence type="ECO:0000256" key="2">
    <source>
        <dbReference type="ARBA" id="ARBA00022553"/>
    </source>
</evidence>
<organism evidence="5 6">
    <name type="scientific">Muraenolepis orangiensis</name>
    <name type="common">Patagonian moray cod</name>
    <dbReference type="NCBI Taxonomy" id="630683"/>
    <lineage>
        <taxon>Eukaryota</taxon>
        <taxon>Metazoa</taxon>
        <taxon>Chordata</taxon>
        <taxon>Craniata</taxon>
        <taxon>Vertebrata</taxon>
        <taxon>Euteleostomi</taxon>
        <taxon>Actinopterygii</taxon>
        <taxon>Neopterygii</taxon>
        <taxon>Teleostei</taxon>
        <taxon>Neoteleostei</taxon>
        <taxon>Acanthomorphata</taxon>
        <taxon>Zeiogadaria</taxon>
        <taxon>Gadariae</taxon>
        <taxon>Gadiformes</taxon>
        <taxon>Muraenolepidoidei</taxon>
        <taxon>Muraenolepididae</taxon>
        <taxon>Muraenolepis</taxon>
    </lineage>
</organism>
<dbReference type="OrthoDB" id="5859781at2759"/>
<name>A0A9Q0EMJ6_9TELE</name>
<accession>A0A9Q0EMJ6</accession>
<evidence type="ECO:0000256" key="3">
    <source>
        <dbReference type="ARBA" id="ARBA00023242"/>
    </source>
</evidence>
<evidence type="ECO:0000313" key="5">
    <source>
        <dbReference type="EMBL" id="KAJ3609143.1"/>
    </source>
</evidence>
<dbReference type="AlphaFoldDB" id="A0A9Q0EMJ6"/>
<keyword evidence="2" id="KW-0597">Phosphoprotein</keyword>